<feature type="signal peptide" evidence="1">
    <location>
        <begin position="1"/>
        <end position="24"/>
    </location>
</feature>
<sequence length="273" mass="29827">MSRAAGVRLLLLAILVALPLRAMAADIDRLFAAMQVDRLIDVMRDEGLAYGDSLEQDMLGGHAGPGWAGLVGRIYDTDKMRAVVRAHFADSFGDADSAPLIAFFESEAGRALVEAEIETREAFMLPGVEEAARALWREADKATPRQRLIADYVEVNGLLEYNVAGALNANYLFFLGLVEGGAVDMSEEDILADVWAQEDETRHDTREWLFAYLSMAYEDLPPATLEAYVALSRSAPGRALNHALFAGFDRMYGELSLSMGLAVASRMATGEEL</sequence>
<dbReference type="OrthoDB" id="7841298at2"/>
<dbReference type="EMBL" id="FQZZ01000005">
    <property type="protein sequence ID" value="SHK40275.1"/>
    <property type="molecule type" value="Genomic_DNA"/>
</dbReference>
<evidence type="ECO:0000259" key="2">
    <source>
        <dbReference type="Pfam" id="PF09832"/>
    </source>
</evidence>
<dbReference type="Proteomes" id="UP000324252">
    <property type="component" value="Unassembled WGS sequence"/>
</dbReference>
<dbReference type="RefSeq" id="WP_149787434.1">
    <property type="nucleotide sequence ID" value="NZ_FNIO01000002.1"/>
</dbReference>
<dbReference type="AlphaFoldDB" id="A0A1H0ER64"/>
<accession>A0A1H0ER64</accession>
<reference evidence="3 4" key="1">
    <citation type="submission" date="2016-11" db="EMBL/GenBank/DDBJ databases">
        <authorList>
            <person name="Varghese N."/>
            <person name="Submissions S."/>
        </authorList>
    </citation>
    <scope>NUCLEOTIDE SEQUENCE [LARGE SCALE GENOMIC DNA]</scope>
    <source>
        <strain evidence="3 4">DSM 29620</strain>
    </source>
</reference>
<keyword evidence="4" id="KW-1185">Reference proteome</keyword>
<protein>
    <recommendedName>
        <fullName evidence="2">DUF2059 domain-containing protein</fullName>
    </recommendedName>
</protein>
<evidence type="ECO:0000313" key="3">
    <source>
        <dbReference type="EMBL" id="SHK40275.1"/>
    </source>
</evidence>
<organism evidence="3 4">
    <name type="scientific">Lutimaribacter pacificus</name>
    <dbReference type="NCBI Taxonomy" id="391948"/>
    <lineage>
        <taxon>Bacteria</taxon>
        <taxon>Pseudomonadati</taxon>
        <taxon>Pseudomonadota</taxon>
        <taxon>Alphaproteobacteria</taxon>
        <taxon>Rhodobacterales</taxon>
        <taxon>Roseobacteraceae</taxon>
        <taxon>Lutimaribacter</taxon>
    </lineage>
</organism>
<name>A0A1H0ER64_9RHOB</name>
<dbReference type="InterPro" id="IPR018637">
    <property type="entry name" value="DUF2059"/>
</dbReference>
<evidence type="ECO:0000256" key="1">
    <source>
        <dbReference type="SAM" id="SignalP"/>
    </source>
</evidence>
<feature type="domain" description="DUF2059" evidence="2">
    <location>
        <begin position="78"/>
        <end position="135"/>
    </location>
</feature>
<keyword evidence="1" id="KW-0732">Signal</keyword>
<feature type="chain" id="PRO_5015064521" description="DUF2059 domain-containing protein" evidence="1">
    <location>
        <begin position="25"/>
        <end position="273"/>
    </location>
</feature>
<dbReference type="Pfam" id="PF09832">
    <property type="entry name" value="DUF2059"/>
    <property type="match status" value="1"/>
</dbReference>
<proteinExistence type="predicted"/>
<gene>
    <name evidence="3" type="ORF">SAMN05444142_10537</name>
</gene>
<evidence type="ECO:0000313" key="4">
    <source>
        <dbReference type="Proteomes" id="UP000324252"/>
    </source>
</evidence>